<proteinExistence type="predicted"/>
<accession>A0A830FE58</accession>
<name>A0A830FE58_9EURY</name>
<dbReference type="EMBL" id="BMPF01000007">
    <property type="protein sequence ID" value="GGL44603.1"/>
    <property type="molecule type" value="Genomic_DNA"/>
</dbReference>
<organism evidence="1 2">
    <name type="scientific">Halarchaeum grantii</name>
    <dbReference type="NCBI Taxonomy" id="1193105"/>
    <lineage>
        <taxon>Archaea</taxon>
        <taxon>Methanobacteriati</taxon>
        <taxon>Methanobacteriota</taxon>
        <taxon>Stenosarchaea group</taxon>
        <taxon>Halobacteria</taxon>
        <taxon>Halobacteriales</taxon>
        <taxon>Halobacteriaceae</taxon>
    </lineage>
</organism>
<dbReference type="AlphaFoldDB" id="A0A830FE58"/>
<sequence>MSTIPLSDEENYAIFTESYGESMRGLGRDQQLPVLKRLYKTLDSDAPQHYIYETAKDVTNLRSFGPADHFASTAVSLWASHMGTRPTMSSLYPTSTIIAIEPKTSSGSTNVPRSDS</sequence>
<reference evidence="1 2" key="1">
    <citation type="journal article" date="2019" name="Int. J. Syst. Evol. Microbiol.">
        <title>The Global Catalogue of Microorganisms (GCM) 10K type strain sequencing project: providing services to taxonomists for standard genome sequencing and annotation.</title>
        <authorList>
            <consortium name="The Broad Institute Genomics Platform"/>
            <consortium name="The Broad Institute Genome Sequencing Center for Infectious Disease"/>
            <person name="Wu L."/>
            <person name="Ma J."/>
        </authorList>
    </citation>
    <scope>NUCLEOTIDE SEQUENCE [LARGE SCALE GENOMIC DNA]</scope>
    <source>
        <strain evidence="1 2">JCM 19585</strain>
    </source>
</reference>
<evidence type="ECO:0000313" key="1">
    <source>
        <dbReference type="EMBL" id="GGL44603.1"/>
    </source>
</evidence>
<gene>
    <name evidence="1" type="ORF">GCM10009037_30020</name>
</gene>
<evidence type="ECO:0000313" key="2">
    <source>
        <dbReference type="Proteomes" id="UP000628840"/>
    </source>
</evidence>
<comment type="caution">
    <text evidence="1">The sequence shown here is derived from an EMBL/GenBank/DDBJ whole genome shotgun (WGS) entry which is preliminary data.</text>
</comment>
<dbReference type="Proteomes" id="UP000628840">
    <property type="component" value="Unassembled WGS sequence"/>
</dbReference>
<dbReference type="OrthoDB" id="336310at2157"/>
<dbReference type="RefSeq" id="WP_188884480.1">
    <property type="nucleotide sequence ID" value="NZ_BMPF01000007.1"/>
</dbReference>
<protein>
    <submittedName>
        <fullName evidence="1">Uncharacterized protein</fullName>
    </submittedName>
</protein>
<keyword evidence="2" id="KW-1185">Reference proteome</keyword>